<dbReference type="STRING" id="395019.BMULJ_04460"/>
<evidence type="ECO:0000313" key="1">
    <source>
        <dbReference type="EMBL" id="BAG46313.1"/>
    </source>
</evidence>
<dbReference type="AlphaFoldDB" id="A0A0H3KML8"/>
<dbReference type="RefSeq" id="WP_006415375.1">
    <property type="nucleotide sequence ID" value="NC_010086.1"/>
</dbReference>
<dbReference type="InterPro" id="IPR032710">
    <property type="entry name" value="NTF2-like_dom_sf"/>
</dbReference>
<dbReference type="KEGG" id="bmj:BMULJ_04460"/>
<dbReference type="eggNOG" id="COG5485">
    <property type="taxonomic scope" value="Bacteria"/>
</dbReference>
<gene>
    <name evidence="1" type="ordered locus">BMULJ_04460</name>
</gene>
<dbReference type="Pfam" id="PF07366">
    <property type="entry name" value="SnoaL"/>
    <property type="match status" value="1"/>
</dbReference>
<evidence type="ECO:0000313" key="2">
    <source>
        <dbReference type="Proteomes" id="UP000008815"/>
    </source>
</evidence>
<dbReference type="SUPFAM" id="SSF54427">
    <property type="entry name" value="NTF2-like"/>
    <property type="match status" value="1"/>
</dbReference>
<organism evidence="1 2">
    <name type="scientific">Burkholderia multivorans (strain ATCC 17616 / 249)</name>
    <dbReference type="NCBI Taxonomy" id="395019"/>
    <lineage>
        <taxon>Bacteria</taxon>
        <taxon>Pseudomonadati</taxon>
        <taxon>Pseudomonadota</taxon>
        <taxon>Betaproteobacteria</taxon>
        <taxon>Burkholderiales</taxon>
        <taxon>Burkholderiaceae</taxon>
        <taxon>Burkholderia</taxon>
        <taxon>Burkholderia cepacia complex</taxon>
    </lineage>
</organism>
<proteinExistence type="predicted"/>
<dbReference type="GO" id="GO:0030638">
    <property type="term" value="P:polyketide metabolic process"/>
    <property type="evidence" value="ECO:0007669"/>
    <property type="project" value="InterPro"/>
</dbReference>
<sequence length="128" mass="14937">MTRTDLAARYRAYIDCLNRRDWAALDRHVAADVIHNDRALGLAGYRAMLEQDVRDIPDLRFEIEWLVCEPPRVACRLRFDCTPRATFLGLAVDGRRIAFSEHVFYEFLDGKIRQVWSVIDKAAIERQL</sequence>
<dbReference type="HOGENOM" id="CLU_100997_5_3_4"/>
<name>A0A0H3KML8_BURM1</name>
<dbReference type="Proteomes" id="UP000008815">
    <property type="component" value="Chromosome 2"/>
</dbReference>
<dbReference type="PANTHER" id="PTHR38436:SF1">
    <property type="entry name" value="ESTER CYCLASE"/>
    <property type="match status" value="1"/>
</dbReference>
<dbReference type="InterPro" id="IPR009959">
    <property type="entry name" value="Cyclase_SnoaL-like"/>
</dbReference>
<reference evidence="1 2" key="1">
    <citation type="submission" date="2007-04" db="EMBL/GenBank/DDBJ databases">
        <title>Complete genome sequence of Burkholderia multivorans ATCC 17616.</title>
        <authorList>
            <person name="Ohtsubo Y."/>
            <person name="Yamashita A."/>
            <person name="Kurokawa K."/>
            <person name="Takami H."/>
            <person name="Yuhara S."/>
            <person name="Nishiyama E."/>
            <person name="Endo R."/>
            <person name="Miyazaki R."/>
            <person name="Ono A."/>
            <person name="Yano K."/>
            <person name="Ito M."/>
            <person name="Sota M."/>
            <person name="Yuji N."/>
            <person name="Hattori M."/>
            <person name="Tsuda M."/>
        </authorList>
    </citation>
    <scope>NUCLEOTIDE SEQUENCE [LARGE SCALE GENOMIC DNA]</scope>
    <source>
        <strain evidence="2">ATCC 17616 / 249</strain>
    </source>
</reference>
<dbReference type="Gene3D" id="3.10.450.50">
    <property type="match status" value="1"/>
</dbReference>
<accession>A0A0H3KML8</accession>
<dbReference type="EMBL" id="AP009386">
    <property type="protein sequence ID" value="BAG46313.1"/>
    <property type="molecule type" value="Genomic_DNA"/>
</dbReference>
<dbReference type="PANTHER" id="PTHR38436">
    <property type="entry name" value="POLYKETIDE CYCLASE SNOAL-LIKE DOMAIN"/>
    <property type="match status" value="1"/>
</dbReference>
<keyword evidence="2" id="KW-1185">Reference proteome</keyword>
<protein>
    <submittedName>
        <fullName evidence="1">Predicted ester cyclase</fullName>
    </submittedName>
</protein>